<evidence type="ECO:0000256" key="6">
    <source>
        <dbReference type="SAM" id="MobiDB-lite"/>
    </source>
</evidence>
<organism evidence="9 10">
    <name type="scientific">Helicoverpa armigera</name>
    <name type="common">Cotton bollworm</name>
    <name type="synonym">Heliothis armigera</name>
    <dbReference type="NCBI Taxonomy" id="29058"/>
    <lineage>
        <taxon>Eukaryota</taxon>
        <taxon>Metazoa</taxon>
        <taxon>Ecdysozoa</taxon>
        <taxon>Arthropoda</taxon>
        <taxon>Hexapoda</taxon>
        <taxon>Insecta</taxon>
        <taxon>Pterygota</taxon>
        <taxon>Neoptera</taxon>
        <taxon>Endopterygota</taxon>
        <taxon>Lepidoptera</taxon>
        <taxon>Glossata</taxon>
        <taxon>Ditrysia</taxon>
        <taxon>Noctuoidea</taxon>
        <taxon>Noctuidae</taxon>
        <taxon>Heliothinae</taxon>
        <taxon>Helicoverpa</taxon>
    </lineage>
</organism>
<dbReference type="Gene3D" id="3.30.40.10">
    <property type="entry name" value="Zinc/RING finger domain, C3HC4 (zinc finger)"/>
    <property type="match status" value="1"/>
</dbReference>
<dbReference type="AlphaFoldDB" id="A0A2W1BHR3"/>
<evidence type="ECO:0000256" key="1">
    <source>
        <dbReference type="ARBA" id="ARBA00022723"/>
    </source>
</evidence>
<keyword evidence="1" id="KW-0479">Metal-binding</keyword>
<name>A0A2W1BHR3_HELAM</name>
<feature type="domain" description="RING-type" evidence="8">
    <location>
        <begin position="5"/>
        <end position="54"/>
    </location>
</feature>
<dbReference type="PROSITE" id="PS01359">
    <property type="entry name" value="ZF_PHD_1"/>
    <property type="match status" value="1"/>
</dbReference>
<dbReference type="InterPro" id="IPR001841">
    <property type="entry name" value="Znf_RING"/>
</dbReference>
<dbReference type="InterPro" id="IPR011011">
    <property type="entry name" value="Znf_FYVE_PHD"/>
</dbReference>
<dbReference type="InterPro" id="IPR019787">
    <property type="entry name" value="Znf_PHD-finger"/>
</dbReference>
<evidence type="ECO:0000259" key="8">
    <source>
        <dbReference type="PROSITE" id="PS50089"/>
    </source>
</evidence>
<feature type="domain" description="PHD-type" evidence="7">
    <location>
        <begin position="2"/>
        <end position="56"/>
    </location>
</feature>
<dbReference type="PROSITE" id="PS50016">
    <property type="entry name" value="ZF_PHD_2"/>
    <property type="match status" value="1"/>
</dbReference>
<reference evidence="9 10" key="1">
    <citation type="journal article" date="2017" name="BMC Biol.">
        <title>Genomic innovations, transcriptional plasticity and gene loss underlying the evolution and divergence of two highly polyphagous and invasive Helicoverpa pest species.</title>
        <authorList>
            <person name="Pearce S.L."/>
            <person name="Clarke D.F."/>
            <person name="East P.D."/>
            <person name="Elfekih S."/>
            <person name="Gordon K.H."/>
            <person name="Jermiin L.S."/>
            <person name="McGaughran A."/>
            <person name="Oakeshott J.G."/>
            <person name="Papanikolaou A."/>
            <person name="Perera O.P."/>
            <person name="Rane R.V."/>
            <person name="Richards S."/>
            <person name="Tay W.T."/>
            <person name="Walsh T.K."/>
            <person name="Anderson A."/>
            <person name="Anderson C.J."/>
            <person name="Asgari S."/>
            <person name="Board P.G."/>
            <person name="Bretschneider A."/>
            <person name="Campbell P.M."/>
            <person name="Chertemps T."/>
            <person name="Christeller J.T."/>
            <person name="Coppin C.W."/>
            <person name="Downes S.J."/>
            <person name="Duan G."/>
            <person name="Farnsworth C.A."/>
            <person name="Good R.T."/>
            <person name="Han L.B."/>
            <person name="Han Y.C."/>
            <person name="Hatje K."/>
            <person name="Horne I."/>
            <person name="Huang Y.P."/>
            <person name="Hughes D.S."/>
            <person name="Jacquin-Joly E."/>
            <person name="James W."/>
            <person name="Jhangiani S."/>
            <person name="Kollmar M."/>
            <person name="Kuwar S.S."/>
            <person name="Li S."/>
            <person name="Liu N.Y."/>
            <person name="Maibeche M.T."/>
            <person name="Miller J.R."/>
            <person name="Montagne N."/>
            <person name="Perry T."/>
            <person name="Qu J."/>
            <person name="Song S.V."/>
            <person name="Sutton G.G."/>
            <person name="Vogel H."/>
            <person name="Walenz B.P."/>
            <person name="Xu W."/>
            <person name="Zhang H.J."/>
            <person name="Zou Z."/>
            <person name="Batterham P."/>
            <person name="Edwards O.R."/>
            <person name="Feyereisen R."/>
            <person name="Gibbs R.A."/>
            <person name="Heckel D.G."/>
            <person name="McGrath A."/>
            <person name="Robin C."/>
            <person name="Scherer S.E."/>
            <person name="Worley K.C."/>
            <person name="Wu Y.D."/>
        </authorList>
    </citation>
    <scope>NUCLEOTIDE SEQUENCE [LARGE SCALE GENOMIC DNA]</scope>
    <source>
        <strain evidence="9">Harm_GR_Male_#8</strain>
        <tissue evidence="9">Whole organism</tissue>
    </source>
</reference>
<evidence type="ECO:0008006" key="11">
    <source>
        <dbReference type="Google" id="ProtNLM"/>
    </source>
</evidence>
<evidence type="ECO:0000313" key="10">
    <source>
        <dbReference type="Proteomes" id="UP000249218"/>
    </source>
</evidence>
<evidence type="ECO:0000256" key="3">
    <source>
        <dbReference type="ARBA" id="ARBA00022833"/>
    </source>
</evidence>
<dbReference type="InterPro" id="IPR013083">
    <property type="entry name" value="Znf_RING/FYVE/PHD"/>
</dbReference>
<dbReference type="SMART" id="SM00249">
    <property type="entry name" value="PHD"/>
    <property type="match status" value="1"/>
</dbReference>
<feature type="region of interest" description="Disordered" evidence="6">
    <location>
        <begin position="59"/>
        <end position="94"/>
    </location>
</feature>
<dbReference type="GO" id="GO:0008270">
    <property type="term" value="F:zinc ion binding"/>
    <property type="evidence" value="ECO:0007669"/>
    <property type="project" value="UniProtKB-KW"/>
</dbReference>
<feature type="coiled-coil region" evidence="5">
    <location>
        <begin position="123"/>
        <end position="167"/>
    </location>
</feature>
<evidence type="ECO:0000256" key="4">
    <source>
        <dbReference type="PROSITE-ProRule" id="PRU00175"/>
    </source>
</evidence>
<dbReference type="Pfam" id="PF25298">
    <property type="entry name" value="Baculo_FP_2nd"/>
    <property type="match status" value="1"/>
</dbReference>
<gene>
    <name evidence="9" type="primary">HaOG211331</name>
    <name evidence="9" type="ORF">B5X24_HaOG211331</name>
</gene>
<dbReference type="PROSITE" id="PS50089">
    <property type="entry name" value="ZF_RING_2"/>
    <property type="match status" value="1"/>
</dbReference>
<dbReference type="Gene3D" id="3.30.70.1820">
    <property type="entry name" value="L1 transposable element, RRM domain"/>
    <property type="match status" value="1"/>
</dbReference>
<accession>A0A2W1BHR3</accession>
<proteinExistence type="predicted"/>
<dbReference type="InterPro" id="IPR057251">
    <property type="entry name" value="FP_C"/>
</dbReference>
<protein>
    <recommendedName>
        <fullName evidence="11">PHD-type domain-containing protein</fullName>
    </recommendedName>
</protein>
<keyword evidence="10" id="KW-1185">Reference proteome</keyword>
<dbReference type="InterPro" id="IPR001965">
    <property type="entry name" value="Znf_PHD"/>
</dbReference>
<dbReference type="SUPFAM" id="SSF57903">
    <property type="entry name" value="FYVE/PHD zinc finger"/>
    <property type="match status" value="1"/>
</dbReference>
<evidence type="ECO:0000256" key="2">
    <source>
        <dbReference type="ARBA" id="ARBA00022771"/>
    </source>
</evidence>
<dbReference type="OrthoDB" id="5960234at2759"/>
<dbReference type="InterPro" id="IPR019786">
    <property type="entry name" value="Zinc_finger_PHD-type_CS"/>
</dbReference>
<keyword evidence="2 4" id="KW-0863">Zinc-finger</keyword>
<evidence type="ECO:0000259" key="7">
    <source>
        <dbReference type="PROSITE" id="PS50016"/>
    </source>
</evidence>
<sequence>MVNDCVICVKQIRTNQFLKCVQCNNCYHPSCTKTTDYRKLTEETKANWTCPSCRNKKFSSSNTDMHTPNTSSPAPNSTNEPLSNCTSDSPDPGSFSQLTSEIKLLRDDVGDLKSNIKMLTDLLIQCNQRLELSEKRVTEAETKIQCLEKQVNEIPVLKATIQQLNEQVQSQAKSNLKNQVEILGINETTNENPVHTILTVAMKLGVDLQDTDIDFVTRTGPRFNNNSEITSSPRQENQPRPLVVKFLRHNKRNEFLRAGKTRRNISSEKFDVPGPSRTIYINERLTKEDRQLFRAARLRAKECDYKFCWIKNGTVYIRKKEGNPAITVKTMDDLLRYCPATTAQTSG</sequence>
<keyword evidence="3" id="KW-0862">Zinc</keyword>
<dbReference type="Proteomes" id="UP000249218">
    <property type="component" value="Unassembled WGS sequence"/>
</dbReference>
<evidence type="ECO:0000313" key="9">
    <source>
        <dbReference type="EMBL" id="PZC72320.1"/>
    </source>
</evidence>
<dbReference type="EMBL" id="KZ150197">
    <property type="protein sequence ID" value="PZC72320.1"/>
    <property type="molecule type" value="Genomic_DNA"/>
</dbReference>
<dbReference type="Pfam" id="PF00628">
    <property type="entry name" value="PHD"/>
    <property type="match status" value="1"/>
</dbReference>
<keyword evidence="5" id="KW-0175">Coiled coil</keyword>
<evidence type="ECO:0000256" key="5">
    <source>
        <dbReference type="SAM" id="Coils"/>
    </source>
</evidence>